<name>A0A1H0JHV7_9GAMM</name>
<reference evidence="3" key="1">
    <citation type="submission" date="2016-10" db="EMBL/GenBank/DDBJ databases">
        <authorList>
            <person name="Varghese N."/>
            <person name="Submissions S."/>
        </authorList>
    </citation>
    <scope>NUCLEOTIDE SEQUENCE [LARGE SCALE GENOMIC DNA]</scope>
    <source>
        <strain evidence="3">CGMCC 1.6444</strain>
    </source>
</reference>
<dbReference type="AlphaFoldDB" id="A0A1H0JHV7"/>
<dbReference type="InterPro" id="IPR012659">
    <property type="entry name" value="CHP02444"/>
</dbReference>
<dbReference type="Pfam" id="PF09523">
    <property type="entry name" value="DUF2390"/>
    <property type="match status" value="1"/>
</dbReference>
<dbReference type="RefSeq" id="WP_245678738.1">
    <property type="nucleotide sequence ID" value="NZ_FNIV01000006.1"/>
</dbReference>
<keyword evidence="3" id="KW-1185">Reference proteome</keyword>
<feature type="coiled-coil region" evidence="1">
    <location>
        <begin position="97"/>
        <end position="124"/>
    </location>
</feature>
<keyword evidence="1" id="KW-0175">Coiled coil</keyword>
<dbReference type="Proteomes" id="UP000199075">
    <property type="component" value="Unassembled WGS sequence"/>
</dbReference>
<sequence length="178" mass="19523">MSDDSTEMHADLRARLASDPLWEFALAFYARPGVEGACLGLQDQAGIDVCELLWRCWLLTHGALPGQAAEAGLAAVHRWQREVTAPLRRLRRGLKADAALREGVARLREALKRAELEAERETLARLESLALAHPLAPLPPTEGAAEKALQNALQLQKKPHLSTLNSLVARLDPPRGPR</sequence>
<proteinExistence type="predicted"/>
<protein>
    <submittedName>
        <fullName evidence="2">TIGR02444 family protein</fullName>
    </submittedName>
</protein>
<dbReference type="EMBL" id="FNIV01000006">
    <property type="protein sequence ID" value="SDO42951.1"/>
    <property type="molecule type" value="Genomic_DNA"/>
</dbReference>
<dbReference type="NCBIfam" id="TIGR02444">
    <property type="entry name" value="TIGR02444 family protein"/>
    <property type="match status" value="1"/>
</dbReference>
<evidence type="ECO:0000256" key="1">
    <source>
        <dbReference type="SAM" id="Coils"/>
    </source>
</evidence>
<gene>
    <name evidence="2" type="ORF">SAMN04487957_106110</name>
</gene>
<evidence type="ECO:0000313" key="2">
    <source>
        <dbReference type="EMBL" id="SDO42951.1"/>
    </source>
</evidence>
<organism evidence="2 3">
    <name type="scientific">Halomonas shengliensis</name>
    <dbReference type="NCBI Taxonomy" id="419597"/>
    <lineage>
        <taxon>Bacteria</taxon>
        <taxon>Pseudomonadati</taxon>
        <taxon>Pseudomonadota</taxon>
        <taxon>Gammaproteobacteria</taxon>
        <taxon>Oceanospirillales</taxon>
        <taxon>Halomonadaceae</taxon>
        <taxon>Halomonas</taxon>
    </lineage>
</organism>
<accession>A0A1H0JHV7</accession>
<evidence type="ECO:0000313" key="3">
    <source>
        <dbReference type="Proteomes" id="UP000199075"/>
    </source>
</evidence>
<dbReference type="STRING" id="419597.SAMN04487957_106110"/>